<keyword evidence="2 6" id="KW-0328">Glycosyltransferase</keyword>
<keyword evidence="3 6" id="KW-0808">Transferase</keyword>
<name>A0ABQ1ET68_SPHSA</name>
<keyword evidence="1 6" id="KW-1277">Toxin-antitoxin system</keyword>
<feature type="active site" description="Proton acceptor" evidence="6">
    <location>
        <position position="264"/>
    </location>
</feature>
<dbReference type="Proteomes" id="UP000628109">
    <property type="component" value="Unassembled WGS sequence"/>
</dbReference>
<dbReference type="RefSeq" id="WP_165363335.1">
    <property type="nucleotide sequence ID" value="NZ_BMDU01000002.1"/>
</dbReference>
<dbReference type="EMBL" id="BMDU01000002">
    <property type="protein sequence ID" value="GFZ86267.1"/>
    <property type="molecule type" value="Genomic_DNA"/>
</dbReference>
<feature type="domain" description="DarT" evidence="9">
    <location>
        <begin position="225"/>
        <end position="411"/>
    </location>
</feature>
<comment type="caution">
    <text evidence="10">The sequence shown here is derived from an EMBL/GenBank/DDBJ whole genome shotgun (WGS) entry which is preliminary data.</text>
</comment>
<evidence type="ECO:0000256" key="2">
    <source>
        <dbReference type="ARBA" id="ARBA00022676"/>
    </source>
</evidence>
<evidence type="ECO:0000313" key="10">
    <source>
        <dbReference type="EMBL" id="GFZ86267.1"/>
    </source>
</evidence>
<evidence type="ECO:0000313" key="11">
    <source>
        <dbReference type="Proteomes" id="UP000628109"/>
    </source>
</evidence>
<evidence type="ECO:0000256" key="7">
    <source>
        <dbReference type="SAM" id="MobiDB-lite"/>
    </source>
</evidence>
<reference evidence="11" key="1">
    <citation type="journal article" date="2019" name="Int. J. Syst. Evol. Microbiol.">
        <title>The Global Catalogue of Microorganisms (GCM) 10K type strain sequencing project: providing services to taxonomists for standard genome sequencing and annotation.</title>
        <authorList>
            <consortium name="The Broad Institute Genomics Platform"/>
            <consortium name="The Broad Institute Genome Sequencing Center for Infectious Disease"/>
            <person name="Wu L."/>
            <person name="Ma J."/>
        </authorList>
    </citation>
    <scope>NUCLEOTIDE SEQUENCE [LARGE SCALE GENOMIC DNA]</scope>
    <source>
        <strain evidence="11">CCM 7327</strain>
    </source>
</reference>
<evidence type="ECO:0000256" key="3">
    <source>
        <dbReference type="ARBA" id="ARBA00022679"/>
    </source>
</evidence>
<comment type="similarity">
    <text evidence="6">Belongs to the DarT ADP-ribosyltransferase family.</text>
</comment>
<evidence type="ECO:0000256" key="5">
    <source>
        <dbReference type="ARBA" id="ARBA00023125"/>
    </source>
</evidence>
<feature type="binding site" evidence="6">
    <location>
        <position position="264"/>
    </location>
    <ligand>
        <name>NAD(+)</name>
        <dbReference type="ChEBI" id="CHEBI:57540"/>
    </ligand>
</feature>
<keyword evidence="4 6" id="KW-0548">Nucleotidyltransferase</keyword>
<keyword evidence="8" id="KW-0812">Transmembrane</keyword>
<feature type="region of interest" description="Disordered" evidence="7">
    <location>
        <begin position="67"/>
        <end position="110"/>
    </location>
</feature>
<organism evidence="10 11">
    <name type="scientific">Sphingobium fuliginis (strain ATCC 27551)</name>
    <dbReference type="NCBI Taxonomy" id="336203"/>
    <lineage>
        <taxon>Bacteria</taxon>
        <taxon>Pseudomonadati</taxon>
        <taxon>Pseudomonadota</taxon>
        <taxon>Alphaproteobacteria</taxon>
        <taxon>Sphingomonadales</taxon>
        <taxon>Sphingomonadaceae</taxon>
        <taxon>Sphingobium</taxon>
    </lineage>
</organism>
<dbReference type="InterPro" id="IPR029494">
    <property type="entry name" value="DarT"/>
</dbReference>
<evidence type="ECO:0000256" key="8">
    <source>
        <dbReference type="SAM" id="Phobius"/>
    </source>
</evidence>
<keyword evidence="8" id="KW-0472">Membrane</keyword>
<dbReference type="Pfam" id="PF14487">
    <property type="entry name" value="DarT"/>
    <property type="match status" value="1"/>
</dbReference>
<accession>A0ABQ1ET68</accession>
<gene>
    <name evidence="10" type="ORF">GCM10019071_14560</name>
</gene>
<keyword evidence="8" id="KW-1133">Transmembrane helix</keyword>
<feature type="transmembrane region" description="Helical" evidence="8">
    <location>
        <begin position="35"/>
        <end position="59"/>
    </location>
</feature>
<evidence type="ECO:0000256" key="4">
    <source>
        <dbReference type="ARBA" id="ARBA00022695"/>
    </source>
</evidence>
<evidence type="ECO:0000259" key="9">
    <source>
        <dbReference type="PROSITE" id="PS52018"/>
    </source>
</evidence>
<keyword evidence="11" id="KW-1185">Reference proteome</keyword>
<dbReference type="PROSITE" id="PS52018">
    <property type="entry name" value="DART"/>
    <property type="match status" value="1"/>
</dbReference>
<comment type="caution">
    <text evidence="6">Lacks conserved residue(s) required for the propagation of feature annotation.</text>
</comment>
<feature type="binding site" evidence="6">
    <location>
        <begin position="229"/>
        <end position="231"/>
    </location>
    <ligand>
        <name>NAD(+)</name>
        <dbReference type="ChEBI" id="CHEBI:57540"/>
    </ligand>
</feature>
<protein>
    <recommendedName>
        <fullName evidence="9">DarT domain-containing protein</fullName>
    </recommendedName>
</protein>
<evidence type="ECO:0000256" key="1">
    <source>
        <dbReference type="ARBA" id="ARBA00022649"/>
    </source>
</evidence>
<feature type="transmembrane region" description="Helical" evidence="8">
    <location>
        <begin position="6"/>
        <end position="23"/>
    </location>
</feature>
<comment type="catalytic activity">
    <reaction evidence="6">
        <text>a thymidine in DNA + NAD(+) = an N-(ADP-alpha-D-ribosyl)-thymidine in DNA + nicotinamide + H(+)</text>
        <dbReference type="Rhea" id="RHEA:71651"/>
        <dbReference type="Rhea" id="RHEA-COMP:13556"/>
        <dbReference type="Rhea" id="RHEA-COMP:18051"/>
        <dbReference type="ChEBI" id="CHEBI:15378"/>
        <dbReference type="ChEBI" id="CHEBI:17154"/>
        <dbReference type="ChEBI" id="CHEBI:57540"/>
        <dbReference type="ChEBI" id="CHEBI:137386"/>
        <dbReference type="ChEBI" id="CHEBI:191199"/>
    </reaction>
</comment>
<feature type="active site" evidence="6">
    <location>
        <position position="366"/>
    </location>
</feature>
<feature type="region of interest" description="Disordered" evidence="7">
    <location>
        <begin position="166"/>
        <end position="185"/>
    </location>
</feature>
<evidence type="ECO:0000256" key="6">
    <source>
        <dbReference type="PROSITE-ProRule" id="PRU01362"/>
    </source>
</evidence>
<keyword evidence="5 6" id="KW-0238">DNA-binding</keyword>
<sequence length="423" mass="46485">MIGGIFGFQALIILTILVTRLIAKGKLLLLCGAWTVFTLVMVFATPLILLQLLVIWGTYSLVAPKESGVVQPPDTAPTRRVPSPSSPPFLPGPTSKATPAEPTKTVSAPHRTEKVEAAARACEEDSNRLVQAVKPGRAVQQTVDAVEREGFRDFAEGQAEAVNIRQAVAPPASDRPAGSAQPPETRMGKALRLLKEKGELAPDPKLEAYFRERLLQTRVSQRSLPFLVHFTRVENLPSIMCHGLRSISAMQSEKIAFRWNDEQRLDGHEDAVSLSIAHPNDKLFYRWRMSNPQQGWAVLLLDPSVLWTCASAFCAHNAADRRISRQERTALSSVAAFDAMFADQDGQTSRSTQNLRLCDPTDVQAEILVFDPIPAALVSSAIFSDHTNLTQWRDLFPGRDLQLHADRTGLFGLRSAARAKGKG</sequence>
<proteinExistence type="inferred from homology"/>